<dbReference type="Proteomes" id="UP000887565">
    <property type="component" value="Unplaced"/>
</dbReference>
<name>A0A915KGT9_ROMCU</name>
<sequence length="106" mass="12235">MMLKLIHFDLCIKAAVWDSCRQLKLGRESQNLPVLRASDGYNNHCLPQLDPHTEYPNYPACYLLPCHFMKLPLERLSHSDVSLQENARVIPMNVFNVSCISLMTYI</sequence>
<dbReference type="WBParaSite" id="nRc.2.0.1.t37942-RA">
    <property type="protein sequence ID" value="nRc.2.0.1.t37942-RA"/>
    <property type="gene ID" value="nRc.2.0.1.g37942"/>
</dbReference>
<keyword evidence="1" id="KW-1185">Reference proteome</keyword>
<dbReference type="AlphaFoldDB" id="A0A915KGT9"/>
<accession>A0A915KGT9</accession>
<organism evidence="1 2">
    <name type="scientific">Romanomermis culicivorax</name>
    <name type="common">Nematode worm</name>
    <dbReference type="NCBI Taxonomy" id="13658"/>
    <lineage>
        <taxon>Eukaryota</taxon>
        <taxon>Metazoa</taxon>
        <taxon>Ecdysozoa</taxon>
        <taxon>Nematoda</taxon>
        <taxon>Enoplea</taxon>
        <taxon>Dorylaimia</taxon>
        <taxon>Mermithida</taxon>
        <taxon>Mermithoidea</taxon>
        <taxon>Mermithidae</taxon>
        <taxon>Romanomermis</taxon>
    </lineage>
</organism>
<proteinExistence type="predicted"/>
<evidence type="ECO:0000313" key="1">
    <source>
        <dbReference type="Proteomes" id="UP000887565"/>
    </source>
</evidence>
<protein>
    <submittedName>
        <fullName evidence="2">Uncharacterized protein</fullName>
    </submittedName>
</protein>
<evidence type="ECO:0000313" key="2">
    <source>
        <dbReference type="WBParaSite" id="nRc.2.0.1.t37942-RA"/>
    </source>
</evidence>
<reference evidence="2" key="1">
    <citation type="submission" date="2022-11" db="UniProtKB">
        <authorList>
            <consortium name="WormBaseParasite"/>
        </authorList>
    </citation>
    <scope>IDENTIFICATION</scope>
</reference>